<comment type="subcellular location">
    <subcellularLocation>
        <location evidence="1 5">Membrane</location>
        <topology evidence="1 5">Multi-pass membrane protein</topology>
    </subcellularLocation>
</comment>
<dbReference type="NCBIfam" id="TIGR03592">
    <property type="entry name" value="yidC_oxa1_cterm"/>
    <property type="match status" value="1"/>
</dbReference>
<dbReference type="EMBL" id="HBGH01005067">
    <property type="protein sequence ID" value="CAD9230709.1"/>
    <property type="molecule type" value="Transcribed_RNA"/>
</dbReference>
<dbReference type="GO" id="GO:0032979">
    <property type="term" value="P:protein insertion into mitochondrial inner membrane from matrix"/>
    <property type="evidence" value="ECO:0007669"/>
    <property type="project" value="TreeGrafter"/>
</dbReference>
<feature type="domain" description="Membrane insertase YidC/Oxa/ALB C-terminal" evidence="7">
    <location>
        <begin position="59"/>
        <end position="248"/>
    </location>
</feature>
<dbReference type="GO" id="GO:0005743">
    <property type="term" value="C:mitochondrial inner membrane"/>
    <property type="evidence" value="ECO:0007669"/>
    <property type="project" value="TreeGrafter"/>
</dbReference>
<evidence type="ECO:0000256" key="6">
    <source>
        <dbReference type="SAM" id="MobiDB-lite"/>
    </source>
</evidence>
<evidence type="ECO:0000256" key="3">
    <source>
        <dbReference type="ARBA" id="ARBA00022989"/>
    </source>
</evidence>
<proteinExistence type="inferred from homology"/>
<gene>
    <name evidence="8" type="ORF">CCAE0312_LOCUS2762</name>
</gene>
<dbReference type="InterPro" id="IPR028055">
    <property type="entry name" value="YidC/Oxa/ALB_C"/>
</dbReference>
<reference evidence="8" key="1">
    <citation type="submission" date="2021-01" db="EMBL/GenBank/DDBJ databases">
        <authorList>
            <person name="Corre E."/>
            <person name="Pelletier E."/>
            <person name="Niang G."/>
            <person name="Scheremetjew M."/>
            <person name="Finn R."/>
            <person name="Kale V."/>
            <person name="Holt S."/>
            <person name="Cochrane G."/>
            <person name="Meng A."/>
            <person name="Brown T."/>
            <person name="Cohen L."/>
        </authorList>
    </citation>
    <scope>NUCLEOTIDE SEQUENCE</scope>
    <source>
        <strain evidence="8">SAG 36.94</strain>
    </source>
</reference>
<keyword evidence="2 5" id="KW-0812">Transmembrane</keyword>
<dbReference type="InterPro" id="IPR001708">
    <property type="entry name" value="YidC/ALB3/OXA1/COX18"/>
</dbReference>
<keyword evidence="3" id="KW-1133">Transmembrane helix</keyword>
<evidence type="ECO:0000313" key="8">
    <source>
        <dbReference type="EMBL" id="CAD9230709.1"/>
    </source>
</evidence>
<sequence length="324" mass="35641">MFRFMIHRCRATVLASKVAPSVRTPPRVLPPRRNFSFGFVSDGVVSLLETVHTVSATPWWLTIAGTTVAVRLALSPVMVFTMRRSAAIQQAKPQMEEFQAEIKELMSLGQTEKAKAQQAKLMQFMREKGISPFQTLAGPLLQFPVFLSFFFGLRKLVENNTSLATGGLAWFTDLTTIDPTYVLPVLTASTMFLVMELGAESGANQSQTITGPMKNILRGLCVLSIPVTAQFPTALMCYWLPSNVYSLVFGGIMRLPVMKRKLKLNDPVKATLSGAQASVEIPKGTLTPQDALRSYQKAGDSSPVNATKLLTQRPKRKRQVGEAT</sequence>
<organism evidence="8">
    <name type="scientific">Compsopogon caeruleus</name>
    <dbReference type="NCBI Taxonomy" id="31354"/>
    <lineage>
        <taxon>Eukaryota</taxon>
        <taxon>Rhodophyta</taxon>
        <taxon>Compsopogonophyceae</taxon>
        <taxon>Compsopogonales</taxon>
        <taxon>Compsopogonaceae</taxon>
        <taxon>Compsopogon</taxon>
    </lineage>
</organism>
<feature type="region of interest" description="Disordered" evidence="6">
    <location>
        <begin position="294"/>
        <end position="324"/>
    </location>
</feature>
<accession>A0A7S1TD18</accession>
<protein>
    <recommendedName>
        <fullName evidence="7">Membrane insertase YidC/Oxa/ALB C-terminal domain-containing protein</fullName>
    </recommendedName>
</protein>
<evidence type="ECO:0000259" key="7">
    <source>
        <dbReference type="Pfam" id="PF02096"/>
    </source>
</evidence>
<name>A0A7S1TD18_9RHOD</name>
<evidence type="ECO:0000256" key="5">
    <source>
        <dbReference type="RuleBase" id="RU003945"/>
    </source>
</evidence>
<evidence type="ECO:0000256" key="2">
    <source>
        <dbReference type="ARBA" id="ARBA00022692"/>
    </source>
</evidence>
<dbReference type="AlphaFoldDB" id="A0A7S1TD18"/>
<dbReference type="CDD" id="cd20069">
    <property type="entry name" value="5TM_Oxa1-like"/>
    <property type="match status" value="1"/>
</dbReference>
<evidence type="ECO:0000256" key="1">
    <source>
        <dbReference type="ARBA" id="ARBA00004141"/>
    </source>
</evidence>
<comment type="similarity">
    <text evidence="5">Belongs to the OXA1/ALB3/YidC family.</text>
</comment>
<keyword evidence="4" id="KW-0472">Membrane</keyword>
<dbReference type="Pfam" id="PF02096">
    <property type="entry name" value="60KD_IMP"/>
    <property type="match status" value="1"/>
</dbReference>
<dbReference type="PANTHER" id="PTHR12428:SF65">
    <property type="entry name" value="CYTOCHROME C OXIDASE ASSEMBLY PROTEIN COX18, MITOCHONDRIAL"/>
    <property type="match status" value="1"/>
</dbReference>
<dbReference type="PANTHER" id="PTHR12428">
    <property type="entry name" value="OXA1"/>
    <property type="match status" value="1"/>
</dbReference>
<evidence type="ECO:0000256" key="4">
    <source>
        <dbReference type="ARBA" id="ARBA00023136"/>
    </source>
</evidence>
<dbReference type="GO" id="GO:0032977">
    <property type="term" value="F:membrane insertase activity"/>
    <property type="evidence" value="ECO:0007669"/>
    <property type="project" value="InterPro"/>
</dbReference>